<dbReference type="AlphaFoldDB" id="A0A6V8K8M1"/>
<feature type="chain" id="PRO_5038928746" description="DUF305 domain-containing protein" evidence="1">
    <location>
        <begin position="20"/>
        <end position="198"/>
    </location>
</feature>
<gene>
    <name evidence="3" type="ORF">Phou_013050</name>
</gene>
<dbReference type="InterPro" id="IPR012347">
    <property type="entry name" value="Ferritin-like"/>
</dbReference>
<sequence length="198" mass="20087">MRALALVVVLAVGGCGAEATTGGAATPPAPAATSAAALPATVDGAHNATDTMFLQMMLAHHEPATALLALGKGKATRPEVRGLATELAAAQAAEARTITGWLRAWGEPLVSTAHADAHAAHGGLPALGDKEIAELGTMPGADFDTAFLNMLIGHQHGAVELARMEVTGGQNPQVKALAARTDETVRAQIQQLLRMVAG</sequence>
<feature type="domain" description="DUF305" evidence="2">
    <location>
        <begin position="50"/>
        <end position="195"/>
    </location>
</feature>
<keyword evidence="4" id="KW-1185">Reference proteome</keyword>
<proteinExistence type="predicted"/>
<feature type="signal peptide" evidence="1">
    <location>
        <begin position="1"/>
        <end position="19"/>
    </location>
</feature>
<reference evidence="3 4" key="1">
    <citation type="submission" date="2020-03" db="EMBL/GenBank/DDBJ databases">
        <title>Whole genome shotgun sequence of Phytohabitans houttuyneae NBRC 108639.</title>
        <authorList>
            <person name="Komaki H."/>
            <person name="Tamura T."/>
        </authorList>
    </citation>
    <scope>NUCLEOTIDE SEQUENCE [LARGE SCALE GENOMIC DNA]</scope>
    <source>
        <strain evidence="3 4">NBRC 108639</strain>
    </source>
</reference>
<dbReference type="PANTHER" id="PTHR36933:SF1">
    <property type="entry name" value="SLL0788 PROTEIN"/>
    <property type="match status" value="1"/>
</dbReference>
<dbReference type="Gene3D" id="1.20.1260.10">
    <property type="match status" value="1"/>
</dbReference>
<dbReference type="Pfam" id="PF03713">
    <property type="entry name" value="DUF305"/>
    <property type="match status" value="1"/>
</dbReference>
<accession>A0A6V8K8M1</accession>
<evidence type="ECO:0000313" key="4">
    <source>
        <dbReference type="Proteomes" id="UP000482800"/>
    </source>
</evidence>
<dbReference type="InterPro" id="IPR005183">
    <property type="entry name" value="DUF305_CopM-like"/>
</dbReference>
<reference evidence="3 4" key="2">
    <citation type="submission" date="2020-03" db="EMBL/GenBank/DDBJ databases">
        <authorList>
            <person name="Ichikawa N."/>
            <person name="Kimura A."/>
            <person name="Kitahashi Y."/>
            <person name="Uohara A."/>
        </authorList>
    </citation>
    <scope>NUCLEOTIDE SEQUENCE [LARGE SCALE GENOMIC DNA]</scope>
    <source>
        <strain evidence="3 4">NBRC 108639</strain>
    </source>
</reference>
<organism evidence="3 4">
    <name type="scientific">Phytohabitans houttuyneae</name>
    <dbReference type="NCBI Taxonomy" id="1076126"/>
    <lineage>
        <taxon>Bacteria</taxon>
        <taxon>Bacillati</taxon>
        <taxon>Actinomycetota</taxon>
        <taxon>Actinomycetes</taxon>
        <taxon>Micromonosporales</taxon>
        <taxon>Micromonosporaceae</taxon>
    </lineage>
</organism>
<dbReference type="PROSITE" id="PS51257">
    <property type="entry name" value="PROKAR_LIPOPROTEIN"/>
    <property type="match status" value="1"/>
</dbReference>
<comment type="caution">
    <text evidence="3">The sequence shown here is derived from an EMBL/GenBank/DDBJ whole genome shotgun (WGS) entry which is preliminary data.</text>
</comment>
<name>A0A6V8K8M1_9ACTN</name>
<dbReference type="RefSeq" id="WP_173054369.1">
    <property type="nucleotide sequence ID" value="NZ_BAABGO010000005.1"/>
</dbReference>
<evidence type="ECO:0000256" key="1">
    <source>
        <dbReference type="SAM" id="SignalP"/>
    </source>
</evidence>
<keyword evidence="1" id="KW-0732">Signal</keyword>
<evidence type="ECO:0000313" key="3">
    <source>
        <dbReference type="EMBL" id="GFJ77125.1"/>
    </source>
</evidence>
<dbReference type="Proteomes" id="UP000482800">
    <property type="component" value="Unassembled WGS sequence"/>
</dbReference>
<protein>
    <recommendedName>
        <fullName evidence="2">DUF305 domain-containing protein</fullName>
    </recommendedName>
</protein>
<dbReference type="EMBL" id="BLPF01000001">
    <property type="protein sequence ID" value="GFJ77125.1"/>
    <property type="molecule type" value="Genomic_DNA"/>
</dbReference>
<evidence type="ECO:0000259" key="2">
    <source>
        <dbReference type="Pfam" id="PF03713"/>
    </source>
</evidence>
<dbReference type="PANTHER" id="PTHR36933">
    <property type="entry name" value="SLL0788 PROTEIN"/>
    <property type="match status" value="1"/>
</dbReference>